<sequence>MLKHSFGAFCLLFEACRCLRRLTCASQRKRSRAQVPRSPVTSMEHCKKSGRQKLAVDRSLTSQIIPMTAIKHRKKDVFNLPERGKWSKCKSEVMCTGRMPRLYRAHWKADGRKVYKVAGYQQGASVRTSLRWLLPVPNANPDLLFTVLPVFAMLSVQGTMRREAKASSRITGKWNIDGHTYGITISLPSGVPMFRASGVYLCYTKREDLEGFPAMGLLECNQVYCKLTMPNSDNTYAIIFGALESEIVLGTIFKGSCTWDELYSTNPPPPRSSLQAALSNRDEGDLPNPAL</sequence>
<evidence type="ECO:0000256" key="2">
    <source>
        <dbReference type="SAM" id="SignalP"/>
    </source>
</evidence>
<reference evidence="3 4" key="1">
    <citation type="journal article" date="2012" name="Proc. Natl. Acad. Sci. U.S.A.">
        <title>Comparative genomics of Ceriporiopsis subvermispora and Phanerochaete chrysosporium provide insight into selective ligninolysis.</title>
        <authorList>
            <person name="Fernandez-Fueyo E."/>
            <person name="Ruiz-Duenas F.J."/>
            <person name="Ferreira P."/>
            <person name="Floudas D."/>
            <person name="Hibbett D.S."/>
            <person name="Canessa P."/>
            <person name="Larrondo L.F."/>
            <person name="James T.Y."/>
            <person name="Seelenfreund D."/>
            <person name="Lobos S."/>
            <person name="Polanco R."/>
            <person name="Tello M."/>
            <person name="Honda Y."/>
            <person name="Watanabe T."/>
            <person name="Watanabe T."/>
            <person name="Ryu J.S."/>
            <person name="Kubicek C.P."/>
            <person name="Schmoll M."/>
            <person name="Gaskell J."/>
            <person name="Hammel K.E."/>
            <person name="St John F.J."/>
            <person name="Vanden Wymelenberg A."/>
            <person name="Sabat G."/>
            <person name="Splinter BonDurant S."/>
            <person name="Syed K."/>
            <person name="Yadav J.S."/>
            <person name="Doddapaneni H."/>
            <person name="Subramanian V."/>
            <person name="Lavin J.L."/>
            <person name="Oguiza J.A."/>
            <person name="Perez G."/>
            <person name="Pisabarro A.G."/>
            <person name="Ramirez L."/>
            <person name="Santoyo F."/>
            <person name="Master E."/>
            <person name="Coutinho P.M."/>
            <person name="Henrissat B."/>
            <person name="Lombard V."/>
            <person name="Magnuson J.K."/>
            <person name="Kuees U."/>
            <person name="Hori C."/>
            <person name="Igarashi K."/>
            <person name="Samejima M."/>
            <person name="Held B.W."/>
            <person name="Barry K.W."/>
            <person name="LaButti K.M."/>
            <person name="Lapidus A."/>
            <person name="Lindquist E.A."/>
            <person name="Lucas S.M."/>
            <person name="Riley R."/>
            <person name="Salamov A.A."/>
            <person name="Hoffmeister D."/>
            <person name="Schwenk D."/>
            <person name="Hadar Y."/>
            <person name="Yarden O."/>
            <person name="de Vries R.P."/>
            <person name="Wiebenga A."/>
            <person name="Stenlid J."/>
            <person name="Eastwood D."/>
            <person name="Grigoriev I.V."/>
            <person name="Berka R.M."/>
            <person name="Blanchette R.A."/>
            <person name="Kersten P."/>
            <person name="Martinez A.T."/>
            <person name="Vicuna R."/>
            <person name="Cullen D."/>
        </authorList>
    </citation>
    <scope>NUCLEOTIDE SEQUENCE [LARGE SCALE GENOMIC DNA]</scope>
    <source>
        <strain evidence="3 4">B</strain>
    </source>
</reference>
<evidence type="ECO:0000313" key="4">
    <source>
        <dbReference type="Proteomes" id="UP000016930"/>
    </source>
</evidence>
<dbReference type="AlphaFoldDB" id="M2R0V8"/>
<dbReference type="Proteomes" id="UP000016930">
    <property type="component" value="Unassembled WGS sequence"/>
</dbReference>
<dbReference type="EMBL" id="KB445811">
    <property type="protein sequence ID" value="EMD32476.1"/>
    <property type="molecule type" value="Genomic_DNA"/>
</dbReference>
<feature type="signal peptide" evidence="2">
    <location>
        <begin position="1"/>
        <end position="18"/>
    </location>
</feature>
<feature type="region of interest" description="Disordered" evidence="1">
    <location>
        <begin position="266"/>
        <end position="291"/>
    </location>
</feature>
<evidence type="ECO:0000256" key="1">
    <source>
        <dbReference type="SAM" id="MobiDB-lite"/>
    </source>
</evidence>
<accession>M2R0V8</accession>
<keyword evidence="4" id="KW-1185">Reference proteome</keyword>
<proteinExistence type="predicted"/>
<evidence type="ECO:0000313" key="3">
    <source>
        <dbReference type="EMBL" id="EMD32476.1"/>
    </source>
</evidence>
<keyword evidence="2" id="KW-0732">Signal</keyword>
<feature type="chain" id="PRO_5004024426" evidence="2">
    <location>
        <begin position="19"/>
        <end position="291"/>
    </location>
</feature>
<gene>
    <name evidence="3" type="ORF">CERSUDRAFT_77479</name>
</gene>
<organism evidence="3 4">
    <name type="scientific">Ceriporiopsis subvermispora (strain B)</name>
    <name type="common">White-rot fungus</name>
    <name type="synonym">Gelatoporia subvermispora</name>
    <dbReference type="NCBI Taxonomy" id="914234"/>
    <lineage>
        <taxon>Eukaryota</taxon>
        <taxon>Fungi</taxon>
        <taxon>Dikarya</taxon>
        <taxon>Basidiomycota</taxon>
        <taxon>Agaricomycotina</taxon>
        <taxon>Agaricomycetes</taxon>
        <taxon>Polyporales</taxon>
        <taxon>Gelatoporiaceae</taxon>
        <taxon>Gelatoporia</taxon>
    </lineage>
</organism>
<dbReference type="HOGENOM" id="CLU_956450_0_0_1"/>
<name>M2R0V8_CERS8</name>
<protein>
    <submittedName>
        <fullName evidence="3">Uncharacterized protein</fullName>
    </submittedName>
</protein>